<dbReference type="AlphaFoldDB" id="A0A9W6LYR7"/>
<proteinExistence type="predicted"/>
<dbReference type="InterPro" id="IPR050155">
    <property type="entry name" value="HAD-like_hydrolase_sf"/>
</dbReference>
<reference evidence="2" key="1">
    <citation type="journal article" date="2014" name="Int. J. Syst. Evol. Microbiol.">
        <title>Complete genome sequence of Corynebacterium casei LMG S-19264T (=DSM 44701T), isolated from a smear-ripened cheese.</title>
        <authorList>
            <consortium name="US DOE Joint Genome Institute (JGI-PGF)"/>
            <person name="Walter F."/>
            <person name="Albersmeier A."/>
            <person name="Kalinowski J."/>
            <person name="Ruckert C."/>
        </authorList>
    </citation>
    <scope>NUCLEOTIDE SEQUENCE</scope>
    <source>
        <strain evidence="2">VKM Ac-1401</strain>
    </source>
</reference>
<dbReference type="InterPro" id="IPR036412">
    <property type="entry name" value="HAD-like_sf"/>
</dbReference>
<dbReference type="GO" id="GO:0006281">
    <property type="term" value="P:DNA repair"/>
    <property type="evidence" value="ECO:0007669"/>
    <property type="project" value="TreeGrafter"/>
</dbReference>
<feature type="compositionally biased region" description="Basic and acidic residues" evidence="1">
    <location>
        <begin position="288"/>
        <end position="297"/>
    </location>
</feature>
<dbReference type="RefSeq" id="WP_271175810.1">
    <property type="nucleotide sequence ID" value="NZ_BAAAJO010000001.1"/>
</dbReference>
<dbReference type="EMBL" id="BSEN01000002">
    <property type="protein sequence ID" value="GLJ75120.1"/>
    <property type="molecule type" value="Genomic_DNA"/>
</dbReference>
<dbReference type="GO" id="GO:0005829">
    <property type="term" value="C:cytosol"/>
    <property type="evidence" value="ECO:0007669"/>
    <property type="project" value="TreeGrafter"/>
</dbReference>
<feature type="region of interest" description="Disordered" evidence="1">
    <location>
        <begin position="18"/>
        <end position="56"/>
    </location>
</feature>
<organism evidence="2 3">
    <name type="scientific">Leifsonia poae</name>
    <dbReference type="NCBI Taxonomy" id="110933"/>
    <lineage>
        <taxon>Bacteria</taxon>
        <taxon>Bacillati</taxon>
        <taxon>Actinomycetota</taxon>
        <taxon>Actinomycetes</taxon>
        <taxon>Micrococcales</taxon>
        <taxon>Microbacteriaceae</taxon>
        <taxon>Leifsonia</taxon>
    </lineage>
</organism>
<protein>
    <recommendedName>
        <fullName evidence="4">Phosphonatase-like hydrolase</fullName>
    </recommendedName>
</protein>
<dbReference type="PANTHER" id="PTHR43434">
    <property type="entry name" value="PHOSPHOGLYCOLATE PHOSPHATASE"/>
    <property type="match status" value="1"/>
</dbReference>
<sequence length="315" mass="33313">MTTRDGLITSEFDDAATFDDDVPLDEFGDLDADDLDDRRADDADDDDWDDDEEEADELDVDLELVVFGLAGTTVIDDDVLNGAFELALAAAGIGETPDARADALDYLRETAGQPTLAVFRSVARDDEQAQHANAEFEGAYAALAAEIGLRPVQGAEDLIHRLKESGVRVAFTSEFSRSTHDAVLDELGWQDLADVSLTPAEAGRGRPYPDLPLTALLRTGASSVEGMVVVGDTANDIVAGIAAGAGLVVGVLTGADDEDTLFAAGADAVIPSVADLPELLGFEAHQAPEAHDEHQTHDAYQAHQAHQAPPVNVLR</sequence>
<name>A0A9W6LYR7_9MICO</name>
<feature type="compositionally biased region" description="Acidic residues" evidence="1">
    <location>
        <begin position="18"/>
        <end position="35"/>
    </location>
</feature>
<comment type="caution">
    <text evidence="2">The sequence shown here is derived from an EMBL/GenBank/DDBJ whole genome shotgun (WGS) entry which is preliminary data.</text>
</comment>
<feature type="region of interest" description="Disordered" evidence="1">
    <location>
        <begin position="288"/>
        <end position="315"/>
    </location>
</feature>
<evidence type="ECO:0000313" key="3">
    <source>
        <dbReference type="Proteomes" id="UP001142372"/>
    </source>
</evidence>
<accession>A0A9W6LYR7</accession>
<evidence type="ECO:0000313" key="2">
    <source>
        <dbReference type="EMBL" id="GLJ75120.1"/>
    </source>
</evidence>
<dbReference type="InterPro" id="IPR023214">
    <property type="entry name" value="HAD_sf"/>
</dbReference>
<keyword evidence="3" id="KW-1185">Reference proteome</keyword>
<reference evidence="2" key="2">
    <citation type="submission" date="2023-01" db="EMBL/GenBank/DDBJ databases">
        <authorList>
            <person name="Sun Q."/>
            <person name="Evtushenko L."/>
        </authorList>
    </citation>
    <scope>NUCLEOTIDE SEQUENCE</scope>
    <source>
        <strain evidence="2">VKM Ac-1401</strain>
    </source>
</reference>
<evidence type="ECO:0008006" key="4">
    <source>
        <dbReference type="Google" id="ProtNLM"/>
    </source>
</evidence>
<dbReference type="PANTHER" id="PTHR43434:SF19">
    <property type="entry name" value="PHOSPHONOACETALDEHYDE HYDROLASE"/>
    <property type="match status" value="1"/>
</dbReference>
<feature type="compositionally biased region" description="Acidic residues" evidence="1">
    <location>
        <begin position="42"/>
        <end position="56"/>
    </location>
</feature>
<gene>
    <name evidence="2" type="ORF">GCM10017584_06930</name>
</gene>
<feature type="compositionally biased region" description="Low complexity" evidence="1">
    <location>
        <begin position="298"/>
        <end position="308"/>
    </location>
</feature>
<dbReference type="Gene3D" id="3.40.50.1000">
    <property type="entry name" value="HAD superfamily/HAD-like"/>
    <property type="match status" value="1"/>
</dbReference>
<dbReference type="Proteomes" id="UP001142372">
    <property type="component" value="Unassembled WGS sequence"/>
</dbReference>
<dbReference type="Pfam" id="PF00702">
    <property type="entry name" value="Hydrolase"/>
    <property type="match status" value="1"/>
</dbReference>
<dbReference type="GO" id="GO:0008967">
    <property type="term" value="F:phosphoglycolate phosphatase activity"/>
    <property type="evidence" value="ECO:0007669"/>
    <property type="project" value="TreeGrafter"/>
</dbReference>
<dbReference type="SUPFAM" id="SSF56784">
    <property type="entry name" value="HAD-like"/>
    <property type="match status" value="1"/>
</dbReference>
<evidence type="ECO:0000256" key="1">
    <source>
        <dbReference type="SAM" id="MobiDB-lite"/>
    </source>
</evidence>